<organism evidence="2 3">
    <name type="scientific">Eleginops maclovinus</name>
    <name type="common">Patagonian blennie</name>
    <name type="synonym">Eleginus maclovinus</name>
    <dbReference type="NCBI Taxonomy" id="56733"/>
    <lineage>
        <taxon>Eukaryota</taxon>
        <taxon>Metazoa</taxon>
        <taxon>Chordata</taxon>
        <taxon>Craniata</taxon>
        <taxon>Vertebrata</taxon>
        <taxon>Euteleostomi</taxon>
        <taxon>Actinopterygii</taxon>
        <taxon>Neopterygii</taxon>
        <taxon>Teleostei</taxon>
        <taxon>Neoteleostei</taxon>
        <taxon>Acanthomorphata</taxon>
        <taxon>Eupercaria</taxon>
        <taxon>Perciformes</taxon>
        <taxon>Notothenioidei</taxon>
        <taxon>Eleginopidae</taxon>
        <taxon>Eleginops</taxon>
    </lineage>
</organism>
<proteinExistence type="predicted"/>
<dbReference type="AlphaFoldDB" id="A0AAN7WT09"/>
<evidence type="ECO:0000256" key="1">
    <source>
        <dbReference type="SAM" id="MobiDB-lite"/>
    </source>
</evidence>
<reference evidence="2 3" key="2">
    <citation type="journal article" date="2023" name="Mol. Biol. Evol.">
        <title>Genomics of Secondarily Temperate Adaptation in the Only Non-Antarctic Icefish.</title>
        <authorList>
            <person name="Rivera-Colon A.G."/>
            <person name="Rayamajhi N."/>
            <person name="Minhas B.F."/>
            <person name="Madrigal G."/>
            <person name="Bilyk K.T."/>
            <person name="Yoon V."/>
            <person name="Hune M."/>
            <person name="Gregory S."/>
            <person name="Cheng C.H.C."/>
            <person name="Catchen J.M."/>
        </authorList>
    </citation>
    <scope>NUCLEOTIDE SEQUENCE [LARGE SCALE GENOMIC DNA]</scope>
    <source>
        <strain evidence="2">JMC-PN-2008</strain>
    </source>
</reference>
<feature type="region of interest" description="Disordered" evidence="1">
    <location>
        <begin position="1"/>
        <end position="67"/>
    </location>
</feature>
<keyword evidence="3" id="KW-1185">Reference proteome</keyword>
<reference evidence="2 3" key="1">
    <citation type="journal article" date="2023" name="Genes (Basel)">
        <title>Chromosome-Level Genome Assembly and Circadian Gene Repertoire of the Patagonia Blennie Eleginops maclovinus-The Closest Ancestral Proxy of Antarctic Cryonotothenioids.</title>
        <authorList>
            <person name="Cheng C.C."/>
            <person name="Rivera-Colon A.G."/>
            <person name="Minhas B.F."/>
            <person name="Wilson L."/>
            <person name="Rayamajhi N."/>
            <person name="Vargas-Chacoff L."/>
            <person name="Catchen J.M."/>
        </authorList>
    </citation>
    <scope>NUCLEOTIDE SEQUENCE [LARGE SCALE GENOMIC DNA]</scope>
    <source>
        <strain evidence="2">JMC-PN-2008</strain>
    </source>
</reference>
<evidence type="ECO:0000313" key="3">
    <source>
        <dbReference type="Proteomes" id="UP001346869"/>
    </source>
</evidence>
<feature type="compositionally biased region" description="Low complexity" evidence="1">
    <location>
        <begin position="55"/>
        <end position="66"/>
    </location>
</feature>
<accession>A0AAN7WT09</accession>
<dbReference type="Proteomes" id="UP001346869">
    <property type="component" value="Unassembled WGS sequence"/>
</dbReference>
<dbReference type="EMBL" id="JAUZQC010000024">
    <property type="protein sequence ID" value="KAK5849062.1"/>
    <property type="molecule type" value="Genomic_DNA"/>
</dbReference>
<evidence type="ECO:0000313" key="2">
    <source>
        <dbReference type="EMBL" id="KAK5849062.1"/>
    </source>
</evidence>
<protein>
    <submittedName>
        <fullName evidence="2">Uncharacterized protein</fullName>
    </submittedName>
</protein>
<gene>
    <name evidence="2" type="ORF">PBY51_008736</name>
</gene>
<comment type="caution">
    <text evidence="2">The sequence shown here is derived from an EMBL/GenBank/DDBJ whole genome shotgun (WGS) entry which is preliminary data.</text>
</comment>
<sequence length="91" mass="10391">MNRGRRRSPFQRNRWSRERVRRRRAGKDKGRLVSLQQENLAGRQRVSEPGNATKSHSSPSSSAPHLSGRHAITVFVYMGMCTTGNVEQNKE</sequence>
<name>A0AAN7WT09_ELEMC</name>